<evidence type="ECO:0000313" key="3">
    <source>
        <dbReference type="EMBL" id="UWZ84758.1"/>
    </source>
</evidence>
<organism evidence="3 4">
    <name type="scientific">Occallatibacter riparius</name>
    <dbReference type="NCBI Taxonomy" id="1002689"/>
    <lineage>
        <taxon>Bacteria</taxon>
        <taxon>Pseudomonadati</taxon>
        <taxon>Acidobacteriota</taxon>
        <taxon>Terriglobia</taxon>
        <taxon>Terriglobales</taxon>
        <taxon>Acidobacteriaceae</taxon>
        <taxon>Occallatibacter</taxon>
    </lineage>
</organism>
<keyword evidence="4" id="KW-1185">Reference proteome</keyword>
<gene>
    <name evidence="3" type="ORF">MOP44_02200</name>
</gene>
<accession>A0A9J7BV18</accession>
<dbReference type="InterPro" id="IPR003156">
    <property type="entry name" value="DHHA1_dom"/>
</dbReference>
<evidence type="ECO:0000259" key="2">
    <source>
        <dbReference type="Pfam" id="PF02272"/>
    </source>
</evidence>
<feature type="domain" description="DHHA1" evidence="2">
    <location>
        <begin position="265"/>
        <end position="345"/>
    </location>
</feature>
<protein>
    <submittedName>
        <fullName evidence="3">Bifunctional oligoribonuclease/PAP phosphatase NrnA</fullName>
    </submittedName>
</protein>
<dbReference type="KEGG" id="orp:MOP44_02200"/>
<proteinExistence type="predicted"/>
<name>A0A9J7BV18_9BACT</name>
<dbReference type="EMBL" id="CP093313">
    <property type="protein sequence ID" value="UWZ84758.1"/>
    <property type="molecule type" value="Genomic_DNA"/>
</dbReference>
<dbReference type="InterPro" id="IPR001667">
    <property type="entry name" value="DDH_dom"/>
</dbReference>
<feature type="domain" description="DDH" evidence="1">
    <location>
        <begin position="48"/>
        <end position="183"/>
    </location>
</feature>
<dbReference type="InterPro" id="IPR051319">
    <property type="entry name" value="Oligoribo/pAp-PDE_c-di-AMP_PDE"/>
</dbReference>
<dbReference type="Gene3D" id="3.10.310.30">
    <property type="match status" value="1"/>
</dbReference>
<dbReference type="InterPro" id="IPR038763">
    <property type="entry name" value="DHH_sf"/>
</dbReference>
<dbReference type="Pfam" id="PF01368">
    <property type="entry name" value="DHH"/>
    <property type="match status" value="1"/>
</dbReference>
<reference evidence="3" key="1">
    <citation type="submission" date="2021-04" db="EMBL/GenBank/DDBJ databases">
        <title>Phylogenetic analysis of Acidobacteriaceae.</title>
        <authorList>
            <person name="Qiu L."/>
            <person name="Zhang Q."/>
        </authorList>
    </citation>
    <scope>NUCLEOTIDE SEQUENCE</scope>
    <source>
        <strain evidence="3">DSM 25168</strain>
    </source>
</reference>
<dbReference type="PANTHER" id="PTHR47618:SF1">
    <property type="entry name" value="BIFUNCTIONAL OLIGORIBONUCLEASE AND PAP PHOSPHATASE NRNA"/>
    <property type="match status" value="1"/>
</dbReference>
<dbReference type="AlphaFoldDB" id="A0A9J7BV18"/>
<dbReference type="Proteomes" id="UP001059380">
    <property type="component" value="Chromosome"/>
</dbReference>
<dbReference type="GO" id="GO:0003676">
    <property type="term" value="F:nucleic acid binding"/>
    <property type="evidence" value="ECO:0007669"/>
    <property type="project" value="InterPro"/>
</dbReference>
<evidence type="ECO:0000259" key="1">
    <source>
        <dbReference type="Pfam" id="PF01368"/>
    </source>
</evidence>
<dbReference type="Gene3D" id="3.90.1640.10">
    <property type="entry name" value="inorganic pyrophosphatase (n-terminal core)"/>
    <property type="match status" value="1"/>
</dbReference>
<dbReference type="PANTHER" id="PTHR47618">
    <property type="entry name" value="BIFUNCTIONAL OLIGORIBONUCLEASE AND PAP PHOSPHATASE NRNA"/>
    <property type="match status" value="1"/>
</dbReference>
<dbReference type="SUPFAM" id="SSF64182">
    <property type="entry name" value="DHH phosphoesterases"/>
    <property type="match status" value="1"/>
</dbReference>
<evidence type="ECO:0000313" key="4">
    <source>
        <dbReference type="Proteomes" id="UP001059380"/>
    </source>
</evidence>
<dbReference type="Pfam" id="PF02272">
    <property type="entry name" value="DHHA1"/>
    <property type="match status" value="1"/>
</dbReference>
<sequence length="361" mass="38335">MSLSDHGSAPGNGAASNNGWFPCHGEPGWVPEDPLAAILDILRQGERFLVCSHSRPDGDAVGSMLAMGVLIQKLGKRVDLVAADRVPNIYRGVPGADAIHFAMRVHGPYDAVIVLECDSTERTGLRGLEEFQLVNIDHHSTGRNYAHVNWIDRDAASVGELVHRLIKASGVAVTPEMATCLYITVLTDTGGFCYGNTSASTFALAGELVQAGADPIRIAQEVYFSTATSKLLLLGAALSNLKREGRLAWLSVSHQDMVRTCAAEEDCEGIVNYAVSIAGVEAAIFLRELPEGRIRASLRSKGGVDVASIAQGLGGGGHENAAGVTLDGPLPRALDEILAALRPCVAQHLPKHEELPWDPRG</sequence>
<dbReference type="RefSeq" id="WP_260794264.1">
    <property type="nucleotide sequence ID" value="NZ_CP093313.1"/>
</dbReference>